<gene>
    <name evidence="4" type="ORF">L8U58_06885</name>
</gene>
<dbReference type="AlphaFoldDB" id="A0A9X3M6Q5"/>
<reference evidence="4" key="1">
    <citation type="submission" date="2022-02" db="EMBL/GenBank/DDBJ databases">
        <title>Corynebacterium sp. from urogenital microbiome.</title>
        <authorList>
            <person name="Cappelli E.A."/>
            <person name="Ribeiro T.G."/>
            <person name="Peixe L."/>
        </authorList>
    </citation>
    <scope>NUCLEOTIDE SEQUENCE</scope>
    <source>
        <strain evidence="4">C9Ua_112</strain>
    </source>
</reference>
<evidence type="ECO:0000313" key="4">
    <source>
        <dbReference type="EMBL" id="MCZ9305247.1"/>
    </source>
</evidence>
<evidence type="ECO:0000256" key="3">
    <source>
        <dbReference type="SAM" id="MobiDB-lite"/>
    </source>
</evidence>
<evidence type="ECO:0000313" key="5">
    <source>
        <dbReference type="Proteomes" id="UP001146505"/>
    </source>
</evidence>
<dbReference type="GeneID" id="301813272"/>
<dbReference type="CDD" id="cd07067">
    <property type="entry name" value="HP_PGM_like"/>
    <property type="match status" value="1"/>
</dbReference>
<dbReference type="InterPro" id="IPR050275">
    <property type="entry name" value="PGM_Phosphatase"/>
</dbReference>
<dbReference type="SMART" id="SM00855">
    <property type="entry name" value="PGAM"/>
    <property type="match status" value="1"/>
</dbReference>
<dbReference type="PROSITE" id="PS00175">
    <property type="entry name" value="PG_MUTASE"/>
    <property type="match status" value="1"/>
</dbReference>
<proteinExistence type="predicted"/>
<dbReference type="GO" id="GO:0005737">
    <property type="term" value="C:cytoplasm"/>
    <property type="evidence" value="ECO:0007669"/>
    <property type="project" value="TreeGrafter"/>
</dbReference>
<dbReference type="PANTHER" id="PTHR48100">
    <property type="entry name" value="BROAD-SPECIFICITY PHOSPHATASE YOR283W-RELATED"/>
    <property type="match status" value="1"/>
</dbReference>
<comment type="caution">
    <text evidence="4">The sequence shown here is derived from an EMBL/GenBank/DDBJ whole genome shotgun (WGS) entry which is preliminary data.</text>
</comment>
<dbReference type="Proteomes" id="UP001146505">
    <property type="component" value="Unassembled WGS sequence"/>
</dbReference>
<dbReference type="GO" id="GO:0016791">
    <property type="term" value="F:phosphatase activity"/>
    <property type="evidence" value="ECO:0007669"/>
    <property type="project" value="TreeGrafter"/>
</dbReference>
<feature type="binding site" evidence="2">
    <location>
        <position position="60"/>
    </location>
    <ligand>
        <name>substrate</name>
    </ligand>
</feature>
<feature type="binding site" evidence="2">
    <location>
        <begin position="10"/>
        <end position="17"/>
    </location>
    <ligand>
        <name>substrate</name>
    </ligand>
</feature>
<keyword evidence="5" id="KW-1185">Reference proteome</keyword>
<dbReference type="InterPro" id="IPR001345">
    <property type="entry name" value="PG/BPGM_mutase_AS"/>
</dbReference>
<evidence type="ECO:0000256" key="2">
    <source>
        <dbReference type="PIRSR" id="PIRSR613078-2"/>
    </source>
</evidence>
<protein>
    <submittedName>
        <fullName evidence="4">Histidine phosphatase family protein</fullName>
    </submittedName>
</protein>
<sequence>MGERRVYLVRHGQTEYNAKGRMQGQLDTDLSPVGVQQAKVTAQMLEDKRIARVISSDLKRAYDTALILAEPFGCEVTTDPRLRETDLGQWQGASREEVDRDFPGQRAYWRHDPLWAPPGGETRLEVAERAHAVIEEIMATDVFDEGDVMIVAHGGTIGALTARLLDLPSRYYPVFTGLGNACWSQLLARPRFTGEATGTTPVAIDGSTVPLVPSSRPDWWKLPQWHLEGWNLGVATDASPDEGALPGSSPVSSTHDATASAPHDPSQGRG</sequence>
<evidence type="ECO:0000256" key="1">
    <source>
        <dbReference type="PIRSR" id="PIRSR613078-1"/>
    </source>
</evidence>
<name>A0A9X3M6Q5_9CORY</name>
<dbReference type="RefSeq" id="WP_034973297.1">
    <property type="nucleotide sequence ID" value="NZ_CP180526.1"/>
</dbReference>
<feature type="active site" description="Tele-phosphohistidine intermediate" evidence="1">
    <location>
        <position position="11"/>
    </location>
</feature>
<dbReference type="Gene3D" id="3.40.50.1240">
    <property type="entry name" value="Phosphoglycerate mutase-like"/>
    <property type="match status" value="1"/>
</dbReference>
<dbReference type="InterPro" id="IPR029033">
    <property type="entry name" value="His_PPase_superfam"/>
</dbReference>
<feature type="region of interest" description="Disordered" evidence="3">
    <location>
        <begin position="233"/>
        <end position="270"/>
    </location>
</feature>
<feature type="active site" description="Proton donor/acceptor" evidence="1">
    <location>
        <position position="84"/>
    </location>
</feature>
<dbReference type="PANTHER" id="PTHR48100:SF62">
    <property type="entry name" value="GLUCOSYL-3-PHOSPHOGLYCERATE PHOSPHATASE"/>
    <property type="match status" value="1"/>
</dbReference>
<dbReference type="SUPFAM" id="SSF53254">
    <property type="entry name" value="Phosphoglycerate mutase-like"/>
    <property type="match status" value="1"/>
</dbReference>
<organism evidence="4 5">
    <name type="scientific">Corynebacterium macclintockiae</name>
    <dbReference type="NCBI Taxonomy" id="2913501"/>
    <lineage>
        <taxon>Bacteria</taxon>
        <taxon>Bacillati</taxon>
        <taxon>Actinomycetota</taxon>
        <taxon>Actinomycetes</taxon>
        <taxon>Mycobacteriales</taxon>
        <taxon>Corynebacteriaceae</taxon>
        <taxon>Corynebacterium</taxon>
    </lineage>
</organism>
<dbReference type="Pfam" id="PF00300">
    <property type="entry name" value="His_Phos_1"/>
    <property type="match status" value="1"/>
</dbReference>
<dbReference type="EMBL" id="JAKMUV010000007">
    <property type="protein sequence ID" value="MCZ9305247.1"/>
    <property type="molecule type" value="Genomic_DNA"/>
</dbReference>
<accession>A0A9X3M6Q5</accession>
<dbReference type="InterPro" id="IPR013078">
    <property type="entry name" value="His_Pase_superF_clade-1"/>
</dbReference>